<evidence type="ECO:0000256" key="2">
    <source>
        <dbReference type="SAM" id="SignalP"/>
    </source>
</evidence>
<keyword evidence="1" id="KW-0472">Membrane</keyword>
<dbReference type="EMBL" id="NBIV01000002">
    <property type="protein sequence ID" value="PXF49783.1"/>
    <property type="molecule type" value="Genomic_DNA"/>
</dbReference>
<feature type="signal peptide" evidence="2">
    <location>
        <begin position="1"/>
        <end position="34"/>
    </location>
</feature>
<sequence length="264" mass="28426">MSLKPPTPGRSHSNRTAQLLALLVFSLGLSLVTCDSLQPDPVRSVQEAVTEAVESLSQQFLNSTNATSEGRAALDQARAEADQPVIQQQPDSVQIETTNETSVNNSSIGPPTANCEGECEELADQLLNAVEGISCRSLFTTGKCPRPCMQAIQLITANSSWPPCAAMCGGDMVTGAAERWTSLCQIRQETLVDQGKEAVKSLVAEGITSKLHASVLMQFSIGVMILALGIIYGYRRGAISTHIAYRLRKRRLLERKNSDGNLPI</sequence>
<feature type="transmembrane region" description="Helical" evidence="1">
    <location>
        <begin position="215"/>
        <end position="234"/>
    </location>
</feature>
<comment type="caution">
    <text evidence="3">The sequence shown here is derived from an EMBL/GenBank/DDBJ whole genome shotgun (WGS) entry which is preliminary data.</text>
</comment>
<keyword evidence="1" id="KW-1133">Transmembrane helix</keyword>
<dbReference type="Proteomes" id="UP000247409">
    <property type="component" value="Unassembled WGS sequence"/>
</dbReference>
<accession>A0A2V3J646</accession>
<reference evidence="3 4" key="1">
    <citation type="journal article" date="2018" name="Mol. Biol. Evol.">
        <title>Analysis of the draft genome of the red seaweed Gracilariopsis chorda provides insights into genome size evolution in Rhodophyta.</title>
        <authorList>
            <person name="Lee J."/>
            <person name="Yang E.C."/>
            <person name="Graf L."/>
            <person name="Yang J.H."/>
            <person name="Qiu H."/>
            <person name="Zel Zion U."/>
            <person name="Chan C.X."/>
            <person name="Stephens T.G."/>
            <person name="Weber A.P.M."/>
            <person name="Boo G.H."/>
            <person name="Boo S.M."/>
            <person name="Kim K.M."/>
            <person name="Shin Y."/>
            <person name="Jung M."/>
            <person name="Lee S.J."/>
            <person name="Yim H.S."/>
            <person name="Lee J.H."/>
            <person name="Bhattacharya D."/>
            <person name="Yoon H.S."/>
        </authorList>
    </citation>
    <scope>NUCLEOTIDE SEQUENCE [LARGE SCALE GENOMIC DNA]</scope>
    <source>
        <strain evidence="3 4">SKKU-2015</strain>
        <tissue evidence="3">Whole body</tissue>
    </source>
</reference>
<protein>
    <submittedName>
        <fullName evidence="3">Uncharacterized protein</fullName>
    </submittedName>
</protein>
<organism evidence="3 4">
    <name type="scientific">Gracilariopsis chorda</name>
    <dbReference type="NCBI Taxonomy" id="448386"/>
    <lineage>
        <taxon>Eukaryota</taxon>
        <taxon>Rhodophyta</taxon>
        <taxon>Florideophyceae</taxon>
        <taxon>Rhodymeniophycidae</taxon>
        <taxon>Gracilariales</taxon>
        <taxon>Gracilariaceae</taxon>
        <taxon>Gracilariopsis</taxon>
    </lineage>
</organism>
<evidence type="ECO:0000313" key="4">
    <source>
        <dbReference type="Proteomes" id="UP000247409"/>
    </source>
</evidence>
<keyword evidence="4" id="KW-1185">Reference proteome</keyword>
<gene>
    <name evidence="3" type="ORF">BWQ96_00435</name>
</gene>
<evidence type="ECO:0000256" key="1">
    <source>
        <dbReference type="SAM" id="Phobius"/>
    </source>
</evidence>
<proteinExistence type="predicted"/>
<keyword evidence="1" id="KW-0812">Transmembrane</keyword>
<feature type="chain" id="PRO_5015869388" evidence="2">
    <location>
        <begin position="35"/>
        <end position="264"/>
    </location>
</feature>
<keyword evidence="2" id="KW-0732">Signal</keyword>
<dbReference type="OrthoDB" id="10416094at2759"/>
<evidence type="ECO:0000313" key="3">
    <source>
        <dbReference type="EMBL" id="PXF49783.1"/>
    </source>
</evidence>
<dbReference type="AlphaFoldDB" id="A0A2V3J646"/>
<name>A0A2V3J646_9FLOR</name>